<dbReference type="Gene3D" id="2.60.120.10">
    <property type="entry name" value="Jelly Rolls"/>
    <property type="match status" value="1"/>
</dbReference>
<dbReference type="EMBL" id="MRCC01000009">
    <property type="protein sequence ID" value="OKH25850.1"/>
    <property type="molecule type" value="Genomic_DNA"/>
</dbReference>
<gene>
    <name evidence="2" type="ORF">NIES1031_12745</name>
</gene>
<dbReference type="AlphaFoldDB" id="A0A1U7HQH0"/>
<dbReference type="InterPro" id="IPR013096">
    <property type="entry name" value="Cupin_2"/>
</dbReference>
<accession>A0A1U7HQH0</accession>
<dbReference type="PANTHER" id="PTHR36114:SF1">
    <property type="entry name" value="16.7 KDA PROTEIN IN WHIE LOCUS"/>
    <property type="match status" value="1"/>
</dbReference>
<dbReference type="InterPro" id="IPR011051">
    <property type="entry name" value="RmlC_Cupin_sf"/>
</dbReference>
<dbReference type="SUPFAM" id="SSF51182">
    <property type="entry name" value="RmlC-like cupins"/>
    <property type="match status" value="1"/>
</dbReference>
<dbReference type="Pfam" id="PF07883">
    <property type="entry name" value="Cupin_2"/>
    <property type="match status" value="1"/>
</dbReference>
<evidence type="ECO:0000313" key="3">
    <source>
        <dbReference type="Proteomes" id="UP000185984"/>
    </source>
</evidence>
<dbReference type="Proteomes" id="UP000185984">
    <property type="component" value="Unassembled WGS sequence"/>
</dbReference>
<comment type="caution">
    <text evidence="2">The sequence shown here is derived from an EMBL/GenBank/DDBJ whole genome shotgun (WGS) entry which is preliminary data.</text>
</comment>
<name>A0A1U7HQH0_9CHRO</name>
<feature type="domain" description="Cupin type-2" evidence="1">
    <location>
        <begin position="45"/>
        <end position="112"/>
    </location>
</feature>
<dbReference type="InterPro" id="IPR014710">
    <property type="entry name" value="RmlC-like_jellyroll"/>
</dbReference>
<dbReference type="InterPro" id="IPR052044">
    <property type="entry name" value="PKS_Associated_Protein"/>
</dbReference>
<reference evidence="2 3" key="1">
    <citation type="submission" date="2016-11" db="EMBL/GenBank/DDBJ databases">
        <title>Draft Genome Sequences of Nine Cyanobacterial Strains from Diverse Habitats.</title>
        <authorList>
            <person name="Zhu T."/>
            <person name="Hou S."/>
            <person name="Lu X."/>
            <person name="Hess W.R."/>
        </authorList>
    </citation>
    <scope>NUCLEOTIDE SEQUENCE [LARGE SCALE GENOMIC DNA]</scope>
    <source>
        <strain evidence="2 3">5.2 s.c.1</strain>
    </source>
</reference>
<sequence>MVTQQKRRLVMGPSDVPTIDDRGGEIHVLISPTSVQSTKLIMGTATVPVGGRVLCHAHPHGEECFYVLQGQGEIEIADVGVVPFQAGQAVLTPQGAAHSIVNVGNEEIRVVFASAPLAPSPKDGHIILEGEH</sequence>
<protein>
    <recommendedName>
        <fullName evidence="1">Cupin type-2 domain-containing protein</fullName>
    </recommendedName>
</protein>
<evidence type="ECO:0000313" key="2">
    <source>
        <dbReference type="EMBL" id="OKH25850.1"/>
    </source>
</evidence>
<organism evidence="2 3">
    <name type="scientific">Chroogloeocystis siderophila 5.2 s.c.1</name>
    <dbReference type="NCBI Taxonomy" id="247279"/>
    <lineage>
        <taxon>Bacteria</taxon>
        <taxon>Bacillati</taxon>
        <taxon>Cyanobacteriota</taxon>
        <taxon>Cyanophyceae</taxon>
        <taxon>Oscillatoriophycideae</taxon>
        <taxon>Chroococcales</taxon>
        <taxon>Chroococcaceae</taxon>
        <taxon>Chroogloeocystis</taxon>
    </lineage>
</organism>
<dbReference type="OrthoDB" id="486897at2"/>
<keyword evidence="3" id="KW-1185">Reference proteome</keyword>
<evidence type="ECO:0000259" key="1">
    <source>
        <dbReference type="Pfam" id="PF07883"/>
    </source>
</evidence>
<dbReference type="STRING" id="247279.NIES1031_12745"/>
<proteinExistence type="predicted"/>
<dbReference type="PANTHER" id="PTHR36114">
    <property type="entry name" value="16.7 KDA PROTEIN IN WHIE LOCUS"/>
    <property type="match status" value="1"/>
</dbReference>
<dbReference type="RefSeq" id="WP_015191113.1">
    <property type="nucleotide sequence ID" value="NZ_CAWMVK010000043.1"/>
</dbReference>